<keyword evidence="1" id="KW-0067">ATP-binding</keyword>
<accession>A0A177SN92</accession>
<dbReference type="GO" id="GO:0005524">
    <property type="term" value="F:ATP binding"/>
    <property type="evidence" value="ECO:0007669"/>
    <property type="project" value="UniProtKB-UniRule"/>
</dbReference>
<comment type="pathway">
    <text evidence="1">Amino-sugar metabolism; 1,6-anhydro-N-acetylmuramate degradation.</text>
</comment>
<dbReference type="UniPathway" id="UPA00544"/>
<dbReference type="EMBL" id="LUCV01000018">
    <property type="protein sequence ID" value="OAI92528.1"/>
    <property type="molecule type" value="Genomic_DNA"/>
</dbReference>
<dbReference type="InterPro" id="IPR043129">
    <property type="entry name" value="ATPase_NBD"/>
</dbReference>
<dbReference type="CDD" id="cd24050">
    <property type="entry name" value="ASKHA_NBD_ANMK"/>
    <property type="match status" value="1"/>
</dbReference>
<dbReference type="UniPathway" id="UPA00343"/>
<sequence>MALYLGVMSGTSLDGLDIALIENEPRVSLLASHYIPMPETLRLAMLGLCASGPDEIARAALAEAEWVRLAAQGIQHLLDTEGLRPEDIRAIGSHGQTIRHEPARGFTVQIGNPALLAELTGICVVGDFRRRDVAAGGQGAPLVPAFHDALFNAQGERIAVLNVGGFSNLSLIEQDKPVTGFDCGPGNVLLDAWINEKRGLAYDANGAWAASGKILPGLLASLLGDPFFAGTGPKSTGRELFNLPWLHHHLSTQPACADEDVQATLLELTALSIVDSLRKAQQDTQALLVCGGGAHNGALMARLAGLLPAARVGSTAEFGVDPDWVEAMAFAWLAHCCLEGIAANRPSVTGARGLRVLGAIYPA</sequence>
<dbReference type="GO" id="GO:0006040">
    <property type="term" value="P:amino sugar metabolic process"/>
    <property type="evidence" value="ECO:0007669"/>
    <property type="project" value="InterPro"/>
</dbReference>
<reference evidence="2 3" key="1">
    <citation type="submission" date="2016-03" db="EMBL/GenBank/DDBJ databases">
        <title>Draft Genome Assembly of Pseudomonas putida strain CBF10-2.</title>
        <authorList>
            <person name="Iyer R.S."/>
            <person name="Damania A."/>
        </authorList>
    </citation>
    <scope>NUCLEOTIDE SEQUENCE [LARGE SCALE GENOMIC DNA]</scope>
    <source>
        <strain evidence="2 3">CBF10-2</strain>
    </source>
</reference>
<name>A0A177SN92_PSEPU</name>
<dbReference type="Pfam" id="PF03702">
    <property type="entry name" value="AnmK"/>
    <property type="match status" value="1"/>
</dbReference>
<keyword evidence="1" id="KW-0119">Carbohydrate metabolism</keyword>
<dbReference type="GO" id="GO:0016301">
    <property type="term" value="F:kinase activity"/>
    <property type="evidence" value="ECO:0007669"/>
    <property type="project" value="UniProtKB-KW"/>
</dbReference>
<dbReference type="GO" id="GO:0009254">
    <property type="term" value="P:peptidoglycan turnover"/>
    <property type="evidence" value="ECO:0007669"/>
    <property type="project" value="UniProtKB-UniRule"/>
</dbReference>
<comment type="pathway">
    <text evidence="1">Cell wall biogenesis; peptidoglycan recycling.</text>
</comment>
<dbReference type="PANTHER" id="PTHR30605">
    <property type="entry name" value="ANHYDRO-N-ACETYLMURAMIC ACID KINASE"/>
    <property type="match status" value="1"/>
</dbReference>
<comment type="catalytic activity">
    <reaction evidence="1">
        <text>1,6-anhydro-N-acetyl-beta-muramate + ATP + H2O = N-acetyl-D-muramate 6-phosphate + ADP + H(+)</text>
        <dbReference type="Rhea" id="RHEA:24952"/>
        <dbReference type="ChEBI" id="CHEBI:15377"/>
        <dbReference type="ChEBI" id="CHEBI:15378"/>
        <dbReference type="ChEBI" id="CHEBI:30616"/>
        <dbReference type="ChEBI" id="CHEBI:58690"/>
        <dbReference type="ChEBI" id="CHEBI:58722"/>
        <dbReference type="ChEBI" id="CHEBI:456216"/>
        <dbReference type="EC" id="2.7.1.170"/>
    </reaction>
</comment>
<dbReference type="Gene3D" id="3.30.420.40">
    <property type="match status" value="2"/>
</dbReference>
<keyword evidence="1" id="KW-0808">Transferase</keyword>
<dbReference type="NCBIfam" id="NF007139">
    <property type="entry name" value="PRK09585.1-3"/>
    <property type="match status" value="1"/>
</dbReference>
<keyword evidence="1 2" id="KW-0418">Kinase</keyword>
<dbReference type="RefSeq" id="WP_064302962.1">
    <property type="nucleotide sequence ID" value="NZ_LUCV01000018.1"/>
</dbReference>
<evidence type="ECO:0000256" key="1">
    <source>
        <dbReference type="HAMAP-Rule" id="MF_01270"/>
    </source>
</evidence>
<evidence type="ECO:0000313" key="3">
    <source>
        <dbReference type="Proteomes" id="UP000077752"/>
    </source>
</evidence>
<dbReference type="GO" id="GO:0097175">
    <property type="term" value="P:1,6-anhydro-N-acetyl-beta-muramic acid catabolic process"/>
    <property type="evidence" value="ECO:0007669"/>
    <property type="project" value="UniProtKB-UniRule"/>
</dbReference>
<dbReference type="EC" id="2.7.1.170" evidence="1"/>
<keyword evidence="1" id="KW-0547">Nucleotide-binding</keyword>
<proteinExistence type="inferred from homology"/>
<feature type="binding site" evidence="1">
    <location>
        <begin position="10"/>
        <end position="17"/>
    </location>
    <ligand>
        <name>ATP</name>
        <dbReference type="ChEBI" id="CHEBI:30616"/>
    </ligand>
</feature>
<evidence type="ECO:0000313" key="2">
    <source>
        <dbReference type="EMBL" id="OAI92528.1"/>
    </source>
</evidence>
<protein>
    <recommendedName>
        <fullName evidence="1">Anhydro-N-acetylmuramic acid kinase</fullName>
        <ecNumber evidence="1">2.7.1.170</ecNumber>
    </recommendedName>
    <alternativeName>
        <fullName evidence="1">AnhMurNAc kinase</fullName>
    </alternativeName>
</protein>
<comment type="caution">
    <text evidence="2">The sequence shown here is derived from an EMBL/GenBank/DDBJ whole genome shotgun (WGS) entry which is preliminary data.</text>
</comment>
<comment type="function">
    <text evidence="1">Catalyzes the specific phosphorylation of 1,6-anhydro-N-acetylmuramic acid (anhMurNAc) with the simultaneous cleavage of the 1,6-anhydro ring, generating MurNAc-6-P. Is required for the utilization of anhMurNAc either imported from the medium or derived from its own cell wall murein, and thus plays a role in cell wall recycling.</text>
</comment>
<dbReference type="GO" id="GO:0016773">
    <property type="term" value="F:phosphotransferase activity, alcohol group as acceptor"/>
    <property type="evidence" value="ECO:0007669"/>
    <property type="project" value="UniProtKB-UniRule"/>
</dbReference>
<gene>
    <name evidence="1" type="primary">anmK</name>
    <name evidence="2" type="ORF">AYO28_18125</name>
</gene>
<dbReference type="AlphaFoldDB" id="A0A177SN92"/>
<dbReference type="PANTHER" id="PTHR30605:SF0">
    <property type="entry name" value="ANHYDRO-N-ACETYLMURAMIC ACID KINASE"/>
    <property type="match status" value="1"/>
</dbReference>
<dbReference type="SUPFAM" id="SSF53067">
    <property type="entry name" value="Actin-like ATPase domain"/>
    <property type="match status" value="1"/>
</dbReference>
<dbReference type="Proteomes" id="UP000077752">
    <property type="component" value="Unassembled WGS sequence"/>
</dbReference>
<dbReference type="InterPro" id="IPR005338">
    <property type="entry name" value="Anhydro_N_Ac-Mur_kinase"/>
</dbReference>
<comment type="similarity">
    <text evidence="1">Belongs to the anhydro-N-acetylmuramic acid kinase family.</text>
</comment>
<organism evidence="2 3">
    <name type="scientific">Pseudomonas putida</name>
    <name type="common">Arthrobacter siderocapsulatus</name>
    <dbReference type="NCBI Taxonomy" id="303"/>
    <lineage>
        <taxon>Bacteria</taxon>
        <taxon>Pseudomonadati</taxon>
        <taxon>Pseudomonadota</taxon>
        <taxon>Gammaproteobacteria</taxon>
        <taxon>Pseudomonadales</taxon>
        <taxon>Pseudomonadaceae</taxon>
        <taxon>Pseudomonas</taxon>
    </lineage>
</organism>
<dbReference type="HAMAP" id="MF_01270">
    <property type="entry name" value="AnhMurNAc_kinase"/>
    <property type="match status" value="1"/>
</dbReference>